<gene>
    <name evidence="1" type="ORF">AHOG_15810</name>
</gene>
<protein>
    <submittedName>
        <fullName evidence="1">Uncharacterized protein</fullName>
    </submittedName>
</protein>
<dbReference type="EMBL" id="CP022521">
    <property type="protein sequence ID" value="ASO20788.1"/>
    <property type="molecule type" value="Genomic_DNA"/>
</dbReference>
<dbReference type="KEGG" id="ahg:AHOG_15810"/>
<keyword evidence="2" id="KW-1185">Reference proteome</keyword>
<dbReference type="RefSeq" id="WP_093942069.1">
    <property type="nucleotide sequence ID" value="NZ_CP022521.1"/>
</dbReference>
<dbReference type="Proteomes" id="UP000204221">
    <property type="component" value="Chromosome"/>
</dbReference>
<evidence type="ECO:0000313" key="2">
    <source>
        <dbReference type="Proteomes" id="UP000204221"/>
    </source>
</evidence>
<dbReference type="OrthoDB" id="3700991at2"/>
<name>A0A221W4L4_9PSEU</name>
<organism evidence="1 2">
    <name type="scientific">Actinoalloteichus hoggarensis</name>
    <dbReference type="NCBI Taxonomy" id="1470176"/>
    <lineage>
        <taxon>Bacteria</taxon>
        <taxon>Bacillati</taxon>
        <taxon>Actinomycetota</taxon>
        <taxon>Actinomycetes</taxon>
        <taxon>Pseudonocardiales</taxon>
        <taxon>Pseudonocardiaceae</taxon>
        <taxon>Actinoalloteichus</taxon>
    </lineage>
</organism>
<evidence type="ECO:0000313" key="1">
    <source>
        <dbReference type="EMBL" id="ASO20788.1"/>
    </source>
</evidence>
<accession>A0A221W4L4</accession>
<proteinExistence type="predicted"/>
<dbReference type="AlphaFoldDB" id="A0A221W4L4"/>
<reference evidence="1 2" key="1">
    <citation type="submission" date="2017-07" db="EMBL/GenBank/DDBJ databases">
        <title>Complete genome sequence of Actinoalloteichus hoggarensis DSM 45943, type strain of Actinoalloteichus hoggarensis.</title>
        <authorList>
            <person name="Ruckert C."/>
            <person name="Nouioui I."/>
            <person name="Willmese J."/>
            <person name="van Wezel G."/>
            <person name="Klenk H.-P."/>
            <person name="Kalinowski J."/>
            <person name="Zotchev S.B."/>
        </authorList>
    </citation>
    <scope>NUCLEOTIDE SEQUENCE [LARGE SCALE GENOMIC DNA]</scope>
    <source>
        <strain evidence="1 2">DSM 45943</strain>
    </source>
</reference>
<sequence length="84" mass="9112">MSAKLADVVHEVRRLPRPTTASTEDVSTTAVPEPEWTPVPPEPVDSSSGRPTRLGERVLTALITGFGVAVGQRLLDALWPRRGR</sequence>